<name>A0A0M8MEJ6_9FLAO</name>
<evidence type="ECO:0000259" key="1">
    <source>
        <dbReference type="Pfam" id="PF10988"/>
    </source>
</evidence>
<dbReference type="PATRIC" id="fig|1202724.3.peg.16"/>
<gene>
    <name evidence="2" type="ORF">AM493_00125</name>
</gene>
<feature type="domain" description="Putative auto-transporter adhesin head GIN" evidence="1">
    <location>
        <begin position="22"/>
        <end position="221"/>
    </location>
</feature>
<dbReference type="STRING" id="1202724.AM493_00125"/>
<sequence>MLKGTVAQSQVTEVRKAQTAEKLEVTNGIEVIITKADTAALKIEASSWEMAKKVVTKYKGNTLKVYLEKPDSAGEYGAIRVFVSQNAFPEIKATAGAVIKADGKWQMQDARISLAIGATFNGDLSVDGVCNVSAASGSGFRGILHAGTLKASVTGGAFAKVIGTVQFADVYCNSGSLQGGKLVCEKAEVTAQNASAVSIQAKDKIKADTDTSSAITCYGKPGETETGENTYAVKRYIDSQSLN</sequence>
<dbReference type="EMBL" id="LIYD01000005">
    <property type="protein sequence ID" value="KOS04621.1"/>
    <property type="molecule type" value="Genomic_DNA"/>
</dbReference>
<keyword evidence="3" id="KW-1185">Reference proteome</keyword>
<protein>
    <recommendedName>
        <fullName evidence="1">Putative auto-transporter adhesin head GIN domain-containing protein</fullName>
    </recommendedName>
</protein>
<proteinExistence type="predicted"/>
<reference evidence="2 3" key="1">
    <citation type="submission" date="2015-08" db="EMBL/GenBank/DDBJ databases">
        <title>Whole genome sequence of Flavobacterium akiainvivens IK-1T, from decaying Wikstroemia oahuensis, an endemic Hawaiian shrub.</title>
        <authorList>
            <person name="Wan X."/>
            <person name="Hou S."/>
            <person name="Saito J."/>
            <person name="Donachie S."/>
        </authorList>
    </citation>
    <scope>NUCLEOTIDE SEQUENCE [LARGE SCALE GENOMIC DNA]</scope>
    <source>
        <strain evidence="2 3">IK-1</strain>
    </source>
</reference>
<evidence type="ECO:0000313" key="2">
    <source>
        <dbReference type="EMBL" id="KOS04621.1"/>
    </source>
</evidence>
<dbReference type="InterPro" id="IPR021255">
    <property type="entry name" value="DUF2807"/>
</dbReference>
<dbReference type="Proteomes" id="UP000037755">
    <property type="component" value="Unassembled WGS sequence"/>
</dbReference>
<evidence type="ECO:0000313" key="3">
    <source>
        <dbReference type="Proteomes" id="UP000037755"/>
    </source>
</evidence>
<dbReference type="Pfam" id="PF10988">
    <property type="entry name" value="DUF2807"/>
    <property type="match status" value="1"/>
</dbReference>
<dbReference type="AlphaFoldDB" id="A0A0M8MEJ6"/>
<accession>A0A0M8MEJ6</accession>
<organism evidence="2 3">
    <name type="scientific">Flavobacterium akiainvivens</name>
    <dbReference type="NCBI Taxonomy" id="1202724"/>
    <lineage>
        <taxon>Bacteria</taxon>
        <taxon>Pseudomonadati</taxon>
        <taxon>Bacteroidota</taxon>
        <taxon>Flavobacteriia</taxon>
        <taxon>Flavobacteriales</taxon>
        <taxon>Flavobacteriaceae</taxon>
        <taxon>Flavobacterium</taxon>
    </lineage>
</organism>
<comment type="caution">
    <text evidence="2">The sequence shown here is derived from an EMBL/GenBank/DDBJ whole genome shotgun (WGS) entry which is preliminary data.</text>
</comment>
<dbReference type="Gene3D" id="2.160.20.120">
    <property type="match status" value="1"/>
</dbReference>